<dbReference type="InterPro" id="IPR031583">
    <property type="entry name" value="PelD_GGDEF"/>
</dbReference>
<comment type="caution">
    <text evidence="3">The sequence shown here is derived from an EMBL/GenBank/DDBJ whole genome shotgun (WGS) entry which is preliminary data.</text>
</comment>
<evidence type="ECO:0000313" key="4">
    <source>
        <dbReference type="Proteomes" id="UP001460888"/>
    </source>
</evidence>
<dbReference type="Pfam" id="PF16963">
    <property type="entry name" value="PelD_GGDEF"/>
    <property type="match status" value="1"/>
</dbReference>
<evidence type="ECO:0000313" key="3">
    <source>
        <dbReference type="EMBL" id="MES1927719.1"/>
    </source>
</evidence>
<dbReference type="RefSeq" id="WP_353108372.1">
    <property type="nucleotide sequence ID" value="NZ_APND01000001.1"/>
</dbReference>
<keyword evidence="1" id="KW-0812">Transmembrane</keyword>
<evidence type="ECO:0000256" key="1">
    <source>
        <dbReference type="SAM" id="Phobius"/>
    </source>
</evidence>
<evidence type="ECO:0000259" key="2">
    <source>
        <dbReference type="Pfam" id="PF16963"/>
    </source>
</evidence>
<keyword evidence="4" id="KW-1185">Reference proteome</keyword>
<keyword evidence="1" id="KW-1133">Transmembrane helix</keyword>
<dbReference type="InterPro" id="IPR038367">
    <property type="entry name" value="PelD_GGDEF_sf"/>
</dbReference>
<feature type="transmembrane region" description="Helical" evidence="1">
    <location>
        <begin position="15"/>
        <end position="36"/>
    </location>
</feature>
<reference evidence="3 4" key="1">
    <citation type="submission" date="2013-03" db="EMBL/GenBank/DDBJ databases">
        <title>Salinisphaera dokdonensis CL-ES53 Genome Sequencing.</title>
        <authorList>
            <person name="Li C."/>
            <person name="Lai Q."/>
            <person name="Shao Z."/>
        </authorList>
    </citation>
    <scope>NUCLEOTIDE SEQUENCE [LARGE SCALE GENOMIC DNA]</scope>
    <source>
        <strain evidence="3 4">CL-ES53</strain>
    </source>
</reference>
<dbReference type="EMBL" id="APND01000001">
    <property type="protein sequence ID" value="MES1927719.1"/>
    <property type="molecule type" value="Genomic_DNA"/>
</dbReference>
<dbReference type="InterPro" id="IPR029016">
    <property type="entry name" value="GAF-like_dom_sf"/>
</dbReference>
<proteinExistence type="predicted"/>
<dbReference type="Proteomes" id="UP001460888">
    <property type="component" value="Unassembled WGS sequence"/>
</dbReference>
<protein>
    <submittedName>
        <fullName evidence="3">Polysaccharide auxiliary transport protein PelD</fullName>
    </submittedName>
</protein>
<name>A0ABV2AVS6_9GAMM</name>
<dbReference type="Gene3D" id="3.30.450.40">
    <property type="match status" value="1"/>
</dbReference>
<feature type="transmembrane region" description="Helical" evidence="1">
    <location>
        <begin position="93"/>
        <end position="113"/>
    </location>
</feature>
<dbReference type="Gene3D" id="3.30.70.2880">
    <property type="match status" value="1"/>
</dbReference>
<keyword evidence="1" id="KW-0472">Membrane</keyword>
<feature type="domain" description="PelD GGDEF" evidence="2">
    <location>
        <begin position="323"/>
        <end position="442"/>
    </location>
</feature>
<organism evidence="3 4">
    <name type="scientific">Salinisphaera dokdonensis CL-ES53</name>
    <dbReference type="NCBI Taxonomy" id="1304272"/>
    <lineage>
        <taxon>Bacteria</taxon>
        <taxon>Pseudomonadati</taxon>
        <taxon>Pseudomonadota</taxon>
        <taxon>Gammaproteobacteria</taxon>
        <taxon>Salinisphaerales</taxon>
        <taxon>Salinisphaeraceae</taxon>
        <taxon>Salinisphaera</taxon>
    </lineage>
</organism>
<gene>
    <name evidence="3" type="ORF">SADO_00645</name>
</gene>
<feature type="transmembrane region" description="Helical" evidence="1">
    <location>
        <begin position="48"/>
        <end position="81"/>
    </location>
</feature>
<sequence>MITQIEDVNYQVPPVWVRMLETGVITLLVPAAGLLFHPQDPLFYDSPFSWLIVAPLLAGLRYGFLFGFAAALLTVAIMVIAPTFGWAAADLPVQYAIGVLLTGMVAGEFTDIWRRRLSQMKIINDYQGTRLEEFVRNFHVLRVSHDQLAERLAANPHNLRDVLQALAERFDVVEPGDDILTERATDLLSFVAHEGRVEQCALYTVDDKERVAHEPASFIGGYPRDVDIADHPMVKASFAERSMISLRSEMEEGLQNRSQSLLAVIPLIDVNDRIWALVAITEMPFVEFERGNLHLLSVLGGNLGDIITDAYARTPADAELAKFQFEKRLKQWTQYASRYKLSSLLMAYEIPGNVRDISNEALTDLVYEQLRALDFAWTTDLGDNTQIIYVLMPLTPERGAGAYRERMTMLLNERFGVDVADSGLVFHQRHVNGKQSASNLLAGIRRQAEQHATA</sequence>
<accession>A0ABV2AVS6</accession>